<sequence>MLRLLLLLLLLLLVFMKKYRSFNICNISSSVCVPLSDLKPNCTCILLSSPINVTNETNLYFDWMKIPLEFFKLQQLPDPLIARLQKRIPKTYEIDEFLDLSPVLYGNIIIDEYFWFLTAQVSDVANVLDAIARTGGAFVDFQLLANIDQSESIGDWCGSDGDCRIFTESSSLYNSTTGTYSTTVLFVAVVSEHEFSIIAISIVEGQFIVPKLLSAVCARKCQVRNPVIKEQCRRNCNDKYVLMPKQPKLLGVIGVGKVISISDNPREQLVNKKELTVPIVADQQPNNSPFPPNAATPLFT</sequence>
<evidence type="ECO:0000256" key="1">
    <source>
        <dbReference type="SAM" id="MobiDB-lite"/>
    </source>
</evidence>
<dbReference type="WBParaSite" id="GPUH_0002177001-mRNA-1">
    <property type="protein sequence ID" value="GPUH_0002177001-mRNA-1"/>
    <property type="gene ID" value="GPUH_0002177001"/>
</dbReference>
<gene>
    <name evidence="3" type="ORF">GPUH_LOCUS21741</name>
</gene>
<evidence type="ECO:0000313" key="4">
    <source>
        <dbReference type="Proteomes" id="UP000271098"/>
    </source>
</evidence>
<keyword evidence="2" id="KW-0732">Signal</keyword>
<dbReference type="EMBL" id="UYRT01093361">
    <property type="protein sequence ID" value="VDN38841.1"/>
    <property type="molecule type" value="Genomic_DNA"/>
</dbReference>
<evidence type="ECO:0000256" key="2">
    <source>
        <dbReference type="SAM" id="SignalP"/>
    </source>
</evidence>
<accession>A0A183ELA2</accession>
<evidence type="ECO:0000313" key="5">
    <source>
        <dbReference type="WBParaSite" id="GPUH_0002177001-mRNA-1"/>
    </source>
</evidence>
<organism evidence="5">
    <name type="scientific">Gongylonema pulchrum</name>
    <dbReference type="NCBI Taxonomy" id="637853"/>
    <lineage>
        <taxon>Eukaryota</taxon>
        <taxon>Metazoa</taxon>
        <taxon>Ecdysozoa</taxon>
        <taxon>Nematoda</taxon>
        <taxon>Chromadorea</taxon>
        <taxon>Rhabditida</taxon>
        <taxon>Spirurina</taxon>
        <taxon>Spiruromorpha</taxon>
        <taxon>Spiruroidea</taxon>
        <taxon>Gongylonematidae</taxon>
        <taxon>Gongylonema</taxon>
    </lineage>
</organism>
<feature type="signal peptide" evidence="2">
    <location>
        <begin position="1"/>
        <end position="21"/>
    </location>
</feature>
<dbReference type="AlphaFoldDB" id="A0A183ELA2"/>
<proteinExistence type="predicted"/>
<feature type="region of interest" description="Disordered" evidence="1">
    <location>
        <begin position="281"/>
        <end position="300"/>
    </location>
</feature>
<protein>
    <submittedName>
        <fullName evidence="3 5">Uncharacterized protein</fullName>
    </submittedName>
</protein>
<keyword evidence="4" id="KW-1185">Reference proteome</keyword>
<evidence type="ECO:0000313" key="3">
    <source>
        <dbReference type="EMBL" id="VDN38841.1"/>
    </source>
</evidence>
<reference evidence="3 4" key="2">
    <citation type="submission" date="2018-11" db="EMBL/GenBank/DDBJ databases">
        <authorList>
            <consortium name="Pathogen Informatics"/>
        </authorList>
    </citation>
    <scope>NUCLEOTIDE SEQUENCE [LARGE SCALE GENOMIC DNA]</scope>
</reference>
<name>A0A183ELA2_9BILA</name>
<dbReference type="Proteomes" id="UP000271098">
    <property type="component" value="Unassembled WGS sequence"/>
</dbReference>
<reference evidence="5" key="1">
    <citation type="submission" date="2016-06" db="UniProtKB">
        <authorList>
            <consortium name="WormBaseParasite"/>
        </authorList>
    </citation>
    <scope>IDENTIFICATION</scope>
</reference>
<feature type="chain" id="PRO_5043139196" evidence="2">
    <location>
        <begin position="22"/>
        <end position="300"/>
    </location>
</feature>